<dbReference type="Proteomes" id="UP000316621">
    <property type="component" value="Chromosome 8"/>
</dbReference>
<gene>
    <name evidence="1" type="ORF">C5167_048090</name>
</gene>
<keyword evidence="2" id="KW-1185">Reference proteome</keyword>
<reference evidence="1 2" key="1">
    <citation type="journal article" date="2018" name="Science">
        <title>The opium poppy genome and morphinan production.</title>
        <authorList>
            <person name="Guo L."/>
            <person name="Winzer T."/>
            <person name="Yang X."/>
            <person name="Li Y."/>
            <person name="Ning Z."/>
            <person name="He Z."/>
            <person name="Teodor R."/>
            <person name="Lu Y."/>
            <person name="Bowser T.A."/>
            <person name="Graham I.A."/>
            <person name="Ye K."/>
        </authorList>
    </citation>
    <scope>NUCLEOTIDE SEQUENCE [LARGE SCALE GENOMIC DNA]</scope>
    <source>
        <strain evidence="2">cv. HN1</strain>
        <tissue evidence="1">Leaves</tissue>
    </source>
</reference>
<protein>
    <submittedName>
        <fullName evidence="1">Uncharacterized protein</fullName>
    </submittedName>
</protein>
<sequence length="63" mass="6976">MDDQTNFVTNWRRTLITVGVIAQTKVDEAYKVKKGCLSRAHRGEFSSGWTCQGIGITTTCVVP</sequence>
<organism evidence="1 2">
    <name type="scientific">Papaver somniferum</name>
    <name type="common">Opium poppy</name>
    <dbReference type="NCBI Taxonomy" id="3469"/>
    <lineage>
        <taxon>Eukaryota</taxon>
        <taxon>Viridiplantae</taxon>
        <taxon>Streptophyta</taxon>
        <taxon>Embryophyta</taxon>
        <taxon>Tracheophyta</taxon>
        <taxon>Spermatophyta</taxon>
        <taxon>Magnoliopsida</taxon>
        <taxon>Ranunculales</taxon>
        <taxon>Papaveraceae</taxon>
        <taxon>Papaveroideae</taxon>
        <taxon>Papaver</taxon>
    </lineage>
</organism>
<dbReference type="AlphaFoldDB" id="A0A4Y7KKX8"/>
<dbReference type="Gramene" id="RZC72609">
    <property type="protein sequence ID" value="RZC72609"/>
    <property type="gene ID" value="C5167_048090"/>
</dbReference>
<evidence type="ECO:0000313" key="2">
    <source>
        <dbReference type="Proteomes" id="UP000316621"/>
    </source>
</evidence>
<name>A0A4Y7KKX8_PAPSO</name>
<accession>A0A4Y7KKX8</accession>
<dbReference type="EMBL" id="CM010722">
    <property type="protein sequence ID" value="RZC72609.1"/>
    <property type="molecule type" value="Genomic_DNA"/>
</dbReference>
<proteinExistence type="predicted"/>
<evidence type="ECO:0000313" key="1">
    <source>
        <dbReference type="EMBL" id="RZC72609.1"/>
    </source>
</evidence>